<evidence type="ECO:0000259" key="10">
    <source>
        <dbReference type="PROSITE" id="PS50089"/>
    </source>
</evidence>
<dbReference type="CDD" id="cd16667">
    <property type="entry name" value="RING-H2_RNF126-like"/>
    <property type="match status" value="1"/>
</dbReference>
<name>A0A9Q0F3T5_9ROSI</name>
<dbReference type="Gene3D" id="3.30.40.10">
    <property type="entry name" value="Zinc/RING finger domain, C3HC4 (zinc finger)"/>
    <property type="match status" value="1"/>
</dbReference>
<dbReference type="InterPro" id="IPR013083">
    <property type="entry name" value="Znf_RING/FYVE/PHD"/>
</dbReference>
<proteinExistence type="predicted"/>
<feature type="region of interest" description="Disordered" evidence="9">
    <location>
        <begin position="158"/>
        <end position="177"/>
    </location>
</feature>
<evidence type="ECO:0000313" key="11">
    <source>
        <dbReference type="EMBL" id="KAJ4824157.1"/>
    </source>
</evidence>
<keyword evidence="4" id="KW-0479">Metal-binding</keyword>
<dbReference type="EMBL" id="JAKUCV010007253">
    <property type="protein sequence ID" value="KAJ4824157.1"/>
    <property type="molecule type" value="Genomic_DNA"/>
</dbReference>
<dbReference type="GO" id="GO:0008270">
    <property type="term" value="F:zinc ion binding"/>
    <property type="evidence" value="ECO:0007669"/>
    <property type="project" value="UniProtKB-KW"/>
</dbReference>
<evidence type="ECO:0000256" key="9">
    <source>
        <dbReference type="SAM" id="MobiDB-lite"/>
    </source>
</evidence>
<keyword evidence="3" id="KW-0808">Transferase</keyword>
<organism evidence="11 12">
    <name type="scientific">Turnera subulata</name>
    <dbReference type="NCBI Taxonomy" id="218843"/>
    <lineage>
        <taxon>Eukaryota</taxon>
        <taxon>Viridiplantae</taxon>
        <taxon>Streptophyta</taxon>
        <taxon>Embryophyta</taxon>
        <taxon>Tracheophyta</taxon>
        <taxon>Spermatophyta</taxon>
        <taxon>Magnoliopsida</taxon>
        <taxon>eudicotyledons</taxon>
        <taxon>Gunneridae</taxon>
        <taxon>Pentapetalae</taxon>
        <taxon>rosids</taxon>
        <taxon>fabids</taxon>
        <taxon>Malpighiales</taxon>
        <taxon>Passifloraceae</taxon>
        <taxon>Turnera</taxon>
    </lineage>
</organism>
<feature type="compositionally biased region" description="Pro residues" evidence="9">
    <location>
        <begin position="165"/>
        <end position="174"/>
    </location>
</feature>
<evidence type="ECO:0000256" key="2">
    <source>
        <dbReference type="ARBA" id="ARBA00012483"/>
    </source>
</evidence>
<dbReference type="SMART" id="SM00184">
    <property type="entry name" value="RING"/>
    <property type="match status" value="1"/>
</dbReference>
<evidence type="ECO:0000256" key="7">
    <source>
        <dbReference type="ARBA" id="ARBA00022833"/>
    </source>
</evidence>
<evidence type="ECO:0000256" key="6">
    <source>
        <dbReference type="ARBA" id="ARBA00022786"/>
    </source>
</evidence>
<keyword evidence="7" id="KW-0862">Zinc</keyword>
<dbReference type="PANTHER" id="PTHR15710:SF116">
    <property type="entry name" value="RING_U-BOX SUPERFAMILY PROTEIN"/>
    <property type="match status" value="1"/>
</dbReference>
<evidence type="ECO:0000256" key="5">
    <source>
        <dbReference type="ARBA" id="ARBA00022771"/>
    </source>
</evidence>
<dbReference type="SUPFAM" id="SSF57850">
    <property type="entry name" value="RING/U-box"/>
    <property type="match status" value="1"/>
</dbReference>
<dbReference type="OrthoDB" id="21204at2759"/>
<dbReference type="Pfam" id="PF13639">
    <property type="entry name" value="zf-RING_2"/>
    <property type="match status" value="1"/>
</dbReference>
<reference evidence="11" key="1">
    <citation type="submission" date="2022-02" db="EMBL/GenBank/DDBJ databases">
        <authorList>
            <person name="Henning P.M."/>
            <person name="McCubbin A.G."/>
            <person name="Shore J.S."/>
        </authorList>
    </citation>
    <scope>NUCLEOTIDE SEQUENCE</scope>
    <source>
        <strain evidence="11">F60SS</strain>
        <tissue evidence="11">Leaves</tissue>
    </source>
</reference>
<keyword evidence="6" id="KW-0833">Ubl conjugation pathway</keyword>
<comment type="catalytic activity">
    <reaction evidence="1">
        <text>S-ubiquitinyl-[E2 ubiquitin-conjugating enzyme]-L-cysteine + [acceptor protein]-L-lysine = [E2 ubiquitin-conjugating enzyme]-L-cysteine + N(6)-ubiquitinyl-[acceptor protein]-L-lysine.</text>
        <dbReference type="EC" id="2.3.2.27"/>
    </reaction>
</comment>
<evidence type="ECO:0000256" key="8">
    <source>
        <dbReference type="PROSITE-ProRule" id="PRU00175"/>
    </source>
</evidence>
<evidence type="ECO:0000256" key="4">
    <source>
        <dbReference type="ARBA" id="ARBA00022723"/>
    </source>
</evidence>
<reference evidence="11" key="2">
    <citation type="journal article" date="2023" name="Plants (Basel)">
        <title>Annotation of the Turnera subulata (Passifloraceae) Draft Genome Reveals the S-Locus Evolved after the Divergence of Turneroideae from Passifloroideae in a Stepwise Manner.</title>
        <authorList>
            <person name="Henning P.M."/>
            <person name="Roalson E.H."/>
            <person name="Mir W."/>
            <person name="McCubbin A.G."/>
            <person name="Shore J.S."/>
        </authorList>
    </citation>
    <scope>NUCLEOTIDE SEQUENCE</scope>
    <source>
        <strain evidence="11">F60SS</strain>
    </source>
</reference>
<evidence type="ECO:0000256" key="1">
    <source>
        <dbReference type="ARBA" id="ARBA00000900"/>
    </source>
</evidence>
<dbReference type="GO" id="GO:0005737">
    <property type="term" value="C:cytoplasm"/>
    <property type="evidence" value="ECO:0007669"/>
    <property type="project" value="TreeGrafter"/>
</dbReference>
<dbReference type="EC" id="2.3.2.27" evidence="2"/>
<keyword evidence="5 8" id="KW-0863">Zinc-finger</keyword>
<gene>
    <name evidence="11" type="ORF">Tsubulata_033625</name>
</gene>
<dbReference type="Proteomes" id="UP001141552">
    <property type="component" value="Unassembled WGS sequence"/>
</dbReference>
<protein>
    <recommendedName>
        <fullName evidence="2">RING-type E3 ubiquitin transferase</fullName>
        <ecNumber evidence="2">2.3.2.27</ecNumber>
    </recommendedName>
</protein>
<comment type="caution">
    <text evidence="11">The sequence shown here is derived from an EMBL/GenBank/DDBJ whole genome shotgun (WGS) entry which is preliminary data.</text>
</comment>
<evidence type="ECO:0000256" key="3">
    <source>
        <dbReference type="ARBA" id="ARBA00022679"/>
    </source>
</evidence>
<dbReference type="InterPro" id="IPR001841">
    <property type="entry name" value="Znf_RING"/>
</dbReference>
<dbReference type="GO" id="GO:0061630">
    <property type="term" value="F:ubiquitin protein ligase activity"/>
    <property type="evidence" value="ECO:0007669"/>
    <property type="project" value="UniProtKB-EC"/>
</dbReference>
<accession>A0A9Q0F3T5</accession>
<sequence length="338" mass="38637">MSLARRPRITVNGTRRMRTFHYFWCQNCQRSLRFTSTNPHEIFCPHCSSVLNHELDMSRPRLLTHDHLSGLAQPSPSSRLLDSLALVLDPPPTRRRFPDHLDRRIRWVPESANAPWITLQFVEPPGPIRPSINPPLQALPPAANIGSNDTFNDAQNEFTQDEIPPGLPGPPPAPASAIESLPMVKITQQHLAKDTHCPVCKEAFEVEGEVRELPCKHLYHSECILPWLNLHNTCPVCRYVLRDDYCDHYGGLGGDDFLLGHNLEFFSFEEVTNGVYWLRDQFFSLWPIRAVSDMTRLYIDFLESRIAASRGVIKDCVILFKFYAISRSYVPLNSPENI</sequence>
<dbReference type="FunFam" id="3.30.40.10:FF:000022">
    <property type="entry name" value="E3 ubiquitin-protein ligase RING1-like"/>
    <property type="match status" value="1"/>
</dbReference>
<feature type="domain" description="RING-type" evidence="10">
    <location>
        <begin position="197"/>
        <end position="238"/>
    </location>
</feature>
<evidence type="ECO:0000313" key="12">
    <source>
        <dbReference type="Proteomes" id="UP001141552"/>
    </source>
</evidence>
<dbReference type="PROSITE" id="PS50089">
    <property type="entry name" value="ZF_RING_2"/>
    <property type="match status" value="1"/>
</dbReference>
<dbReference type="AlphaFoldDB" id="A0A9Q0F3T5"/>
<keyword evidence="12" id="KW-1185">Reference proteome</keyword>
<dbReference type="PANTHER" id="PTHR15710">
    <property type="entry name" value="E3 UBIQUITIN-PROTEIN LIGASE PRAJA"/>
    <property type="match status" value="1"/>
</dbReference>
<dbReference type="GO" id="GO:0016567">
    <property type="term" value="P:protein ubiquitination"/>
    <property type="evidence" value="ECO:0007669"/>
    <property type="project" value="TreeGrafter"/>
</dbReference>